<keyword evidence="1" id="KW-0479">Metal-binding</keyword>
<evidence type="ECO:0000313" key="6">
    <source>
        <dbReference type="Proteomes" id="UP000887565"/>
    </source>
</evidence>
<evidence type="ECO:0000256" key="4">
    <source>
        <dbReference type="PROSITE-ProRule" id="PRU00091"/>
    </source>
</evidence>
<dbReference type="GO" id="GO:0032438">
    <property type="term" value="P:melanosome organization"/>
    <property type="evidence" value="ECO:0007669"/>
    <property type="project" value="TreeGrafter"/>
</dbReference>
<sequence>MSLPHTVEAASEASEDLKAEGCHQTRSFSMVTQRIASLLNASSVATNVNVENSLPSFGRSEEPIYTTGEPQVLTDYDDSDFRQHWMPDSKCKDCYECHEKFTAFRRRHHCRICGQIFCSKCCKNEIPGRFFGYSGSLRLCNYCSNQVSVHMKKLGIASSKSIHNNNENIENRFLCEASRVFVITYVKVFKLPKYCPTGQTEANSDSSQSHSLCKSDEENDDIDEVFEMDVIFAVLS</sequence>
<dbReference type="SMART" id="SM00064">
    <property type="entry name" value="FYVE"/>
    <property type="match status" value="1"/>
</dbReference>
<dbReference type="CDD" id="cd15725">
    <property type="entry name" value="FYVE_PIKfyve_Fab1"/>
    <property type="match status" value="1"/>
</dbReference>
<dbReference type="PROSITE" id="PS50178">
    <property type="entry name" value="ZF_FYVE"/>
    <property type="match status" value="1"/>
</dbReference>
<proteinExistence type="predicted"/>
<keyword evidence="6" id="KW-1185">Reference proteome</keyword>
<reference evidence="7" key="1">
    <citation type="submission" date="2022-11" db="UniProtKB">
        <authorList>
            <consortium name="WormBaseParasite"/>
        </authorList>
    </citation>
    <scope>IDENTIFICATION</scope>
</reference>
<dbReference type="GO" id="GO:0090385">
    <property type="term" value="P:phagosome-lysosome fusion"/>
    <property type="evidence" value="ECO:0007669"/>
    <property type="project" value="TreeGrafter"/>
</dbReference>
<dbReference type="WBParaSite" id="nRc.2.0.1.t01086-RA">
    <property type="protein sequence ID" value="nRc.2.0.1.t01086-RA"/>
    <property type="gene ID" value="nRc.2.0.1.g01086"/>
</dbReference>
<accession>A0A915HID9</accession>
<evidence type="ECO:0000256" key="3">
    <source>
        <dbReference type="ARBA" id="ARBA00022833"/>
    </source>
</evidence>
<evidence type="ECO:0000313" key="7">
    <source>
        <dbReference type="WBParaSite" id="nRc.2.0.1.t01086-RA"/>
    </source>
</evidence>
<dbReference type="PANTHER" id="PTHR46715">
    <property type="entry name" value="1-PHOSPHATIDYLINOSITOL 3-PHOSPHATE 5-KINASE"/>
    <property type="match status" value="1"/>
</dbReference>
<dbReference type="InterPro" id="IPR011011">
    <property type="entry name" value="Znf_FYVE_PHD"/>
</dbReference>
<evidence type="ECO:0000256" key="1">
    <source>
        <dbReference type="ARBA" id="ARBA00022723"/>
    </source>
</evidence>
<dbReference type="GO" id="GO:0008270">
    <property type="term" value="F:zinc ion binding"/>
    <property type="evidence" value="ECO:0007669"/>
    <property type="project" value="UniProtKB-KW"/>
</dbReference>
<dbReference type="InterPro" id="IPR000306">
    <property type="entry name" value="Znf_FYVE"/>
</dbReference>
<dbReference type="FunFam" id="3.30.40.10:FF:000057">
    <property type="entry name" value="1-phosphatidylinositol 3-phosphate 5-kinase isoform X1"/>
    <property type="match status" value="1"/>
</dbReference>
<dbReference type="InterPro" id="IPR043548">
    <property type="entry name" value="PIKfyve"/>
</dbReference>
<dbReference type="SUPFAM" id="SSF57903">
    <property type="entry name" value="FYVE/PHD zinc finger"/>
    <property type="match status" value="1"/>
</dbReference>
<dbReference type="InterPro" id="IPR013083">
    <property type="entry name" value="Znf_RING/FYVE/PHD"/>
</dbReference>
<organism evidence="6 7">
    <name type="scientific">Romanomermis culicivorax</name>
    <name type="common">Nematode worm</name>
    <dbReference type="NCBI Taxonomy" id="13658"/>
    <lineage>
        <taxon>Eukaryota</taxon>
        <taxon>Metazoa</taxon>
        <taxon>Ecdysozoa</taxon>
        <taxon>Nematoda</taxon>
        <taxon>Enoplea</taxon>
        <taxon>Dorylaimia</taxon>
        <taxon>Mermithida</taxon>
        <taxon>Mermithoidea</taxon>
        <taxon>Mermithidae</taxon>
        <taxon>Romanomermis</taxon>
    </lineage>
</organism>
<dbReference type="GO" id="GO:1903426">
    <property type="term" value="P:regulation of reactive oxygen species biosynthetic process"/>
    <property type="evidence" value="ECO:0007669"/>
    <property type="project" value="TreeGrafter"/>
</dbReference>
<dbReference type="GO" id="GO:0052810">
    <property type="term" value="F:1-phosphatidylinositol-5-kinase activity"/>
    <property type="evidence" value="ECO:0007669"/>
    <property type="project" value="TreeGrafter"/>
</dbReference>
<dbReference type="AlphaFoldDB" id="A0A915HID9"/>
<keyword evidence="2 4" id="KW-0863">Zinc-finger</keyword>
<keyword evidence="3" id="KW-0862">Zinc</keyword>
<evidence type="ECO:0000256" key="2">
    <source>
        <dbReference type="ARBA" id="ARBA00022771"/>
    </source>
</evidence>
<evidence type="ECO:0000259" key="5">
    <source>
        <dbReference type="PROSITE" id="PS50178"/>
    </source>
</evidence>
<dbReference type="Proteomes" id="UP000887565">
    <property type="component" value="Unplaced"/>
</dbReference>
<feature type="domain" description="FYVE-type" evidence="5">
    <location>
        <begin position="88"/>
        <end position="148"/>
    </location>
</feature>
<dbReference type="InterPro" id="IPR017455">
    <property type="entry name" value="Znf_FYVE-rel"/>
</dbReference>
<name>A0A915HID9_ROMCU</name>
<dbReference type="GO" id="GO:0031410">
    <property type="term" value="C:cytoplasmic vesicle"/>
    <property type="evidence" value="ECO:0007669"/>
    <property type="project" value="TreeGrafter"/>
</dbReference>
<dbReference type="GO" id="GO:0000285">
    <property type="term" value="F:1-phosphatidylinositol-3-phosphate 5-kinase activity"/>
    <property type="evidence" value="ECO:0007669"/>
    <property type="project" value="InterPro"/>
</dbReference>
<protein>
    <submittedName>
        <fullName evidence="7">FYVE-type domain-containing protein</fullName>
    </submittedName>
</protein>
<dbReference type="PANTHER" id="PTHR46715:SF1">
    <property type="entry name" value="1-PHOSPHATIDYLINOSITOL 3-PHOSPHATE 5-KINASE"/>
    <property type="match status" value="1"/>
</dbReference>
<dbReference type="GO" id="GO:0012506">
    <property type="term" value="C:vesicle membrane"/>
    <property type="evidence" value="ECO:0007669"/>
    <property type="project" value="TreeGrafter"/>
</dbReference>
<dbReference type="Gene3D" id="3.30.40.10">
    <property type="entry name" value="Zinc/RING finger domain, C3HC4 (zinc finger)"/>
    <property type="match status" value="1"/>
</dbReference>
<dbReference type="Pfam" id="PF01363">
    <property type="entry name" value="FYVE"/>
    <property type="match status" value="1"/>
</dbReference>